<evidence type="ECO:0000256" key="4">
    <source>
        <dbReference type="ARBA" id="ARBA00022563"/>
    </source>
</evidence>
<dbReference type="Pfam" id="PF01227">
    <property type="entry name" value="GTP_cyclohydroI"/>
    <property type="match status" value="1"/>
</dbReference>
<dbReference type="PANTHER" id="PTHR11109">
    <property type="entry name" value="GTP CYCLOHYDROLASE I"/>
    <property type="match status" value="1"/>
</dbReference>
<dbReference type="EC" id="3.5.4.16" evidence="6"/>
<dbReference type="InterPro" id="IPR020602">
    <property type="entry name" value="GTP_CycHdrlase_I_dom"/>
</dbReference>
<dbReference type="OrthoDB" id="9801207at2"/>
<feature type="binding site" evidence="6">
    <location>
        <position position="117"/>
    </location>
    <ligand>
        <name>Zn(2+)</name>
        <dbReference type="ChEBI" id="CHEBI:29105"/>
    </ligand>
</feature>
<comment type="subunit">
    <text evidence="6">Homopolymer.</text>
</comment>
<dbReference type="GO" id="GO:0006730">
    <property type="term" value="P:one-carbon metabolic process"/>
    <property type="evidence" value="ECO:0007669"/>
    <property type="project" value="UniProtKB-UniRule"/>
</dbReference>
<dbReference type="NCBIfam" id="NF006825">
    <property type="entry name" value="PRK09347.1-2"/>
    <property type="match status" value="1"/>
</dbReference>
<dbReference type="Gene3D" id="3.30.1130.10">
    <property type="match status" value="1"/>
</dbReference>
<dbReference type="GO" id="GO:0005525">
    <property type="term" value="F:GTP binding"/>
    <property type="evidence" value="ECO:0007669"/>
    <property type="project" value="UniProtKB-KW"/>
</dbReference>
<comment type="pathway">
    <text evidence="2 6">Cofactor biosynthesis; 7,8-dihydroneopterin triphosphate biosynthesis; 7,8-dihydroneopterin triphosphate from GTP: step 1/1.</text>
</comment>
<evidence type="ECO:0000256" key="1">
    <source>
        <dbReference type="ARBA" id="ARBA00001052"/>
    </source>
</evidence>
<dbReference type="GO" id="GO:0006729">
    <property type="term" value="P:tetrahydrobiopterin biosynthetic process"/>
    <property type="evidence" value="ECO:0007669"/>
    <property type="project" value="TreeGrafter"/>
</dbReference>
<keyword evidence="6" id="KW-0342">GTP-binding</keyword>
<feature type="domain" description="GTP cyclohydrolase I" evidence="7">
    <location>
        <begin position="43"/>
        <end position="220"/>
    </location>
</feature>
<dbReference type="UniPathway" id="UPA00848">
    <property type="reaction ID" value="UER00151"/>
</dbReference>
<keyword evidence="6" id="KW-0547">Nucleotide-binding</keyword>
<dbReference type="EMBL" id="FPBK01000002">
    <property type="protein sequence ID" value="SFU38401.1"/>
    <property type="molecule type" value="Genomic_DNA"/>
</dbReference>
<organism evidence="8 9">
    <name type="scientific">Pustulibacterium marinum</name>
    <dbReference type="NCBI Taxonomy" id="1224947"/>
    <lineage>
        <taxon>Bacteria</taxon>
        <taxon>Pseudomonadati</taxon>
        <taxon>Bacteroidota</taxon>
        <taxon>Flavobacteriia</taxon>
        <taxon>Flavobacteriales</taxon>
        <taxon>Flavobacteriaceae</taxon>
        <taxon>Pustulibacterium</taxon>
    </lineage>
</organism>
<dbReference type="AlphaFoldDB" id="A0A1I7FQG5"/>
<accession>A0A1I7FQG5</accession>
<dbReference type="RefSeq" id="WP_093023705.1">
    <property type="nucleotide sequence ID" value="NZ_FPBK01000002.1"/>
</dbReference>
<keyword evidence="6" id="KW-0862">Zinc</keyword>
<evidence type="ECO:0000256" key="5">
    <source>
        <dbReference type="ARBA" id="ARBA00022801"/>
    </source>
</evidence>
<feature type="binding site" evidence="6">
    <location>
        <position position="185"/>
    </location>
    <ligand>
        <name>Zn(2+)</name>
        <dbReference type="ChEBI" id="CHEBI:29105"/>
    </ligand>
</feature>
<keyword evidence="6" id="KW-0479">Metal-binding</keyword>
<evidence type="ECO:0000256" key="6">
    <source>
        <dbReference type="HAMAP-Rule" id="MF_00223"/>
    </source>
</evidence>
<dbReference type="FunFam" id="3.30.1130.10:FF:000001">
    <property type="entry name" value="GTP cyclohydrolase 1"/>
    <property type="match status" value="1"/>
</dbReference>
<dbReference type="PROSITE" id="PS00859">
    <property type="entry name" value="GTP_CYCLOHYDROL_1_1"/>
    <property type="match status" value="1"/>
</dbReference>
<keyword evidence="9" id="KW-1185">Reference proteome</keyword>
<dbReference type="GO" id="GO:0005737">
    <property type="term" value="C:cytoplasm"/>
    <property type="evidence" value="ECO:0007669"/>
    <property type="project" value="TreeGrafter"/>
</dbReference>
<dbReference type="PROSITE" id="PS00860">
    <property type="entry name" value="GTP_CYCLOHYDROL_1_2"/>
    <property type="match status" value="1"/>
</dbReference>
<dbReference type="NCBIfam" id="TIGR00063">
    <property type="entry name" value="folE"/>
    <property type="match status" value="1"/>
</dbReference>
<dbReference type="PANTHER" id="PTHR11109:SF7">
    <property type="entry name" value="GTP CYCLOHYDROLASE 1"/>
    <property type="match status" value="1"/>
</dbReference>
<dbReference type="NCBIfam" id="NF006824">
    <property type="entry name" value="PRK09347.1-1"/>
    <property type="match status" value="1"/>
</dbReference>
<evidence type="ECO:0000259" key="7">
    <source>
        <dbReference type="Pfam" id="PF01227"/>
    </source>
</evidence>
<dbReference type="HAMAP" id="MF_00223">
    <property type="entry name" value="FolE"/>
    <property type="match status" value="1"/>
</dbReference>
<dbReference type="InterPro" id="IPR043134">
    <property type="entry name" value="GTP-CH-I_N"/>
</dbReference>
<dbReference type="InterPro" id="IPR001474">
    <property type="entry name" value="GTP_CycHdrlase_I"/>
</dbReference>
<feature type="binding site" evidence="6">
    <location>
        <position position="114"/>
    </location>
    <ligand>
        <name>Zn(2+)</name>
        <dbReference type="ChEBI" id="CHEBI:29105"/>
    </ligand>
</feature>
<keyword evidence="4 6" id="KW-0554">One-carbon metabolism</keyword>
<comment type="similarity">
    <text evidence="3 6">Belongs to the GTP cyclohydrolase I family.</text>
</comment>
<dbReference type="SUPFAM" id="SSF55620">
    <property type="entry name" value="Tetrahydrobiopterin biosynthesis enzymes-like"/>
    <property type="match status" value="1"/>
</dbReference>
<sequence>MKIDKALEQHYEEYGDNHVGSSADTPIRKDAFELSPLEKMEKIESNVYEILETLGMDLTDDSLKGTPRRVAKMFVNEIFGGLLPENKPSASTFENKYKYGEMLVEKNIVVYSTCEHHLLPIVGRAHVGYISKGKVVGLSKMNRIVDYFSKRPQVQERLTMQIVQEMQKVLGTDDVACVIDAKHLCVNSRGIRDIESSTVTAEFGGKFKEESARREFLNYIKLETEF</sequence>
<reference evidence="8 9" key="1">
    <citation type="submission" date="2016-10" db="EMBL/GenBank/DDBJ databases">
        <authorList>
            <person name="de Groot N.N."/>
        </authorList>
    </citation>
    <scope>NUCLEOTIDE SEQUENCE [LARGE SCALE GENOMIC DNA]</scope>
    <source>
        <strain evidence="8 9">CGMCC 1.12333</strain>
    </source>
</reference>
<evidence type="ECO:0000256" key="2">
    <source>
        <dbReference type="ARBA" id="ARBA00005080"/>
    </source>
</evidence>
<dbReference type="STRING" id="1224947.SAMN05216480_102122"/>
<dbReference type="InterPro" id="IPR043133">
    <property type="entry name" value="GTP-CH-I_C/QueF"/>
</dbReference>
<dbReference type="GO" id="GO:0003934">
    <property type="term" value="F:GTP cyclohydrolase I activity"/>
    <property type="evidence" value="ECO:0007669"/>
    <property type="project" value="UniProtKB-UniRule"/>
</dbReference>
<gene>
    <name evidence="6" type="primary">folE</name>
    <name evidence="8" type="ORF">SAMN05216480_102122</name>
</gene>
<dbReference type="Gene3D" id="1.10.286.10">
    <property type="match status" value="1"/>
</dbReference>
<evidence type="ECO:0000313" key="9">
    <source>
        <dbReference type="Proteomes" id="UP000199138"/>
    </source>
</evidence>
<dbReference type="GO" id="GO:0008270">
    <property type="term" value="F:zinc ion binding"/>
    <property type="evidence" value="ECO:0007669"/>
    <property type="project" value="UniProtKB-UniRule"/>
</dbReference>
<evidence type="ECO:0000313" key="8">
    <source>
        <dbReference type="EMBL" id="SFU38401.1"/>
    </source>
</evidence>
<dbReference type="InterPro" id="IPR018234">
    <property type="entry name" value="GTP_CycHdrlase_I_CS"/>
</dbReference>
<name>A0A1I7FQG5_9FLAO</name>
<keyword evidence="5 6" id="KW-0378">Hydrolase</keyword>
<dbReference type="GO" id="GO:0046654">
    <property type="term" value="P:tetrahydrofolate biosynthetic process"/>
    <property type="evidence" value="ECO:0007669"/>
    <property type="project" value="UniProtKB-UniRule"/>
</dbReference>
<dbReference type="Proteomes" id="UP000199138">
    <property type="component" value="Unassembled WGS sequence"/>
</dbReference>
<protein>
    <recommendedName>
        <fullName evidence="6">GTP cyclohydrolase 1</fullName>
        <ecNumber evidence="6">3.5.4.16</ecNumber>
    </recommendedName>
    <alternativeName>
        <fullName evidence="6">GTP cyclohydrolase I</fullName>
        <shortName evidence="6">GTP-CH-I</shortName>
    </alternativeName>
</protein>
<evidence type="ECO:0000256" key="3">
    <source>
        <dbReference type="ARBA" id="ARBA00008085"/>
    </source>
</evidence>
<dbReference type="NCBIfam" id="NF006826">
    <property type="entry name" value="PRK09347.1-3"/>
    <property type="match status" value="1"/>
</dbReference>
<proteinExistence type="inferred from homology"/>
<comment type="catalytic activity">
    <reaction evidence="1 6">
        <text>GTP + H2O = 7,8-dihydroneopterin 3'-triphosphate + formate + H(+)</text>
        <dbReference type="Rhea" id="RHEA:17473"/>
        <dbReference type="ChEBI" id="CHEBI:15377"/>
        <dbReference type="ChEBI" id="CHEBI:15378"/>
        <dbReference type="ChEBI" id="CHEBI:15740"/>
        <dbReference type="ChEBI" id="CHEBI:37565"/>
        <dbReference type="ChEBI" id="CHEBI:58462"/>
        <dbReference type="EC" id="3.5.4.16"/>
    </reaction>
</comment>